<evidence type="ECO:0000313" key="6">
    <source>
        <dbReference type="Proteomes" id="UP000628775"/>
    </source>
</evidence>
<dbReference type="InterPro" id="IPR002213">
    <property type="entry name" value="UDP_glucos_trans"/>
</dbReference>
<evidence type="ECO:0000256" key="2">
    <source>
        <dbReference type="ARBA" id="ARBA00022676"/>
    </source>
</evidence>
<dbReference type="GO" id="GO:0016758">
    <property type="term" value="F:hexosyltransferase activity"/>
    <property type="evidence" value="ECO:0007669"/>
    <property type="project" value="InterPro"/>
</dbReference>
<dbReference type="FunFam" id="3.40.50.2000:FF:000072">
    <property type="entry name" value="Glycosyl transferase"/>
    <property type="match status" value="1"/>
</dbReference>
<reference evidence="5" key="1">
    <citation type="journal article" date="2014" name="Int. J. Syst. Evol. Microbiol.">
        <title>Complete genome sequence of Corynebacterium casei LMG S-19264T (=DSM 44701T), isolated from a smear-ripened cheese.</title>
        <authorList>
            <consortium name="US DOE Joint Genome Institute (JGI-PGF)"/>
            <person name="Walter F."/>
            <person name="Albersmeier A."/>
            <person name="Kalinowski J."/>
            <person name="Ruckert C."/>
        </authorList>
    </citation>
    <scope>NUCLEOTIDE SEQUENCE</scope>
    <source>
        <strain evidence="5">CGMCC 1.15371</strain>
    </source>
</reference>
<dbReference type="AlphaFoldDB" id="A0A8J2YFK9"/>
<dbReference type="PANTHER" id="PTHR48043">
    <property type="entry name" value="EG:EG0003.4 PROTEIN-RELATED"/>
    <property type="match status" value="1"/>
</dbReference>
<keyword evidence="2" id="KW-0328">Glycosyltransferase</keyword>
<proteinExistence type="inferred from homology"/>
<dbReference type="EMBL" id="BMIR01000003">
    <property type="protein sequence ID" value="GGE32886.1"/>
    <property type="molecule type" value="Genomic_DNA"/>
</dbReference>
<gene>
    <name evidence="5" type="ORF">GCM10011391_09410</name>
</gene>
<evidence type="ECO:0000313" key="5">
    <source>
        <dbReference type="EMBL" id="GGE32886.1"/>
    </source>
</evidence>
<dbReference type="InterPro" id="IPR050271">
    <property type="entry name" value="UDP-glycosyltransferase"/>
</dbReference>
<dbReference type="CDD" id="cd03784">
    <property type="entry name" value="GT1_Gtf-like"/>
    <property type="match status" value="1"/>
</dbReference>
<evidence type="ECO:0000259" key="4">
    <source>
        <dbReference type="Pfam" id="PF06722"/>
    </source>
</evidence>
<dbReference type="Gene3D" id="3.40.50.2000">
    <property type="entry name" value="Glycogen Phosphorylase B"/>
    <property type="match status" value="2"/>
</dbReference>
<comment type="caution">
    <text evidence="5">The sequence shown here is derived from an EMBL/GenBank/DDBJ whole genome shotgun (WGS) entry which is preliminary data.</text>
</comment>
<dbReference type="InterPro" id="IPR006326">
    <property type="entry name" value="UDPGT_MGT-like"/>
</dbReference>
<accession>A0A8J2YFK9</accession>
<sequence>MANYLYINLPAEGHVNPTLGIVKELTARGEKVIYYCSEPFKARIEHAGAEFRRLDYGLDLSPKEKPPYAILRMLERIEDVVDSIYNDIQQDNIDYVIYDANALPGKIIGHLLKKPTISTWSIFAINEKMADRLNALREKSKLNGLIDMDKLKKTLERLRDTYDMALPDFPKAMLCDGDLNIVFTSSFFQMESATFPRNRYVFIGPSITSRTEQDQAFSVTFKPNQPLIYASMGTVLNDQPHFYQTVIQTFKNLPFNIILSVGKNTAIESLGPIPDHIVVQQYVPQLKVLEQADVFVTHCGMNSTNEALYFNVPLVMLPAGSDQPIVADRVEELGAGVQLDLQTLTGEALKNAVITVLNDPKYRQSAKQISASFREAGGYKKGVDAILRFTESYEAHLKI</sequence>
<evidence type="ECO:0000256" key="1">
    <source>
        <dbReference type="ARBA" id="ARBA00009995"/>
    </source>
</evidence>
<dbReference type="PANTHER" id="PTHR48043:SF145">
    <property type="entry name" value="FI06409P-RELATED"/>
    <property type="match status" value="1"/>
</dbReference>
<reference evidence="5" key="2">
    <citation type="submission" date="2020-09" db="EMBL/GenBank/DDBJ databases">
        <authorList>
            <person name="Sun Q."/>
            <person name="Zhou Y."/>
        </authorList>
    </citation>
    <scope>NUCLEOTIDE SEQUENCE</scope>
    <source>
        <strain evidence="5">CGMCC 1.15371</strain>
    </source>
</reference>
<dbReference type="NCBIfam" id="TIGR01426">
    <property type="entry name" value="MGT"/>
    <property type="match status" value="1"/>
</dbReference>
<keyword evidence="6" id="KW-1185">Reference proteome</keyword>
<keyword evidence="3 5" id="KW-0808">Transferase</keyword>
<organism evidence="5 6">
    <name type="scientific">Pullulanibacillus camelliae</name>
    <dbReference type="NCBI Taxonomy" id="1707096"/>
    <lineage>
        <taxon>Bacteria</taxon>
        <taxon>Bacillati</taxon>
        <taxon>Bacillota</taxon>
        <taxon>Bacilli</taxon>
        <taxon>Bacillales</taxon>
        <taxon>Sporolactobacillaceae</taxon>
        <taxon>Pullulanibacillus</taxon>
    </lineage>
</organism>
<comment type="similarity">
    <text evidence="1">Belongs to the UDP-glycosyltransferase family.</text>
</comment>
<dbReference type="SUPFAM" id="SSF53756">
    <property type="entry name" value="UDP-Glycosyltransferase/glycogen phosphorylase"/>
    <property type="match status" value="1"/>
</dbReference>
<dbReference type="InterPro" id="IPR010610">
    <property type="entry name" value="EryCIII-like_C"/>
</dbReference>
<name>A0A8J2YFK9_9BACL</name>
<feature type="domain" description="Erythromycin biosynthesis protein CIII-like C-terminal" evidence="4">
    <location>
        <begin position="250"/>
        <end position="371"/>
    </location>
</feature>
<dbReference type="Pfam" id="PF06722">
    <property type="entry name" value="EryCIII-like_C"/>
    <property type="match status" value="1"/>
</dbReference>
<evidence type="ECO:0000256" key="3">
    <source>
        <dbReference type="ARBA" id="ARBA00022679"/>
    </source>
</evidence>
<protein>
    <submittedName>
        <fullName evidence="5">Glycosyl transferase</fullName>
    </submittedName>
</protein>
<dbReference type="Proteomes" id="UP000628775">
    <property type="component" value="Unassembled WGS sequence"/>
</dbReference>
<dbReference type="GO" id="GO:0008194">
    <property type="term" value="F:UDP-glycosyltransferase activity"/>
    <property type="evidence" value="ECO:0007669"/>
    <property type="project" value="InterPro"/>
</dbReference>